<feature type="transmembrane region" description="Helical" evidence="6">
    <location>
        <begin position="45"/>
        <end position="70"/>
    </location>
</feature>
<comment type="subcellular location">
    <subcellularLocation>
        <location evidence="1">Membrane</location>
        <topology evidence="1">Multi-pass membrane protein</topology>
    </subcellularLocation>
</comment>
<evidence type="ECO:0000256" key="5">
    <source>
        <dbReference type="ARBA" id="ARBA00023136"/>
    </source>
</evidence>
<dbReference type="AlphaFoldDB" id="A0A3S2VVU0"/>
<dbReference type="PANTHER" id="PTHR23505">
    <property type="entry name" value="SPINSTER"/>
    <property type="match status" value="1"/>
</dbReference>
<feature type="transmembrane region" description="Helical" evidence="6">
    <location>
        <begin position="361"/>
        <end position="380"/>
    </location>
</feature>
<reference evidence="8 9" key="1">
    <citation type="submission" date="2019-01" db="EMBL/GenBank/DDBJ databases">
        <authorList>
            <person name="Chen W.-M."/>
        </authorList>
    </citation>
    <scope>NUCLEOTIDE SEQUENCE [LARGE SCALE GENOMIC DNA]</scope>
    <source>
        <strain evidence="8 9">FSY-9</strain>
    </source>
</reference>
<evidence type="ECO:0000256" key="3">
    <source>
        <dbReference type="ARBA" id="ARBA00022692"/>
    </source>
</evidence>
<dbReference type="InterPro" id="IPR020846">
    <property type="entry name" value="MFS_dom"/>
</dbReference>
<evidence type="ECO:0000313" key="8">
    <source>
        <dbReference type="EMBL" id="RVU07092.1"/>
    </source>
</evidence>
<dbReference type="GO" id="GO:0022857">
    <property type="term" value="F:transmembrane transporter activity"/>
    <property type="evidence" value="ECO:0007669"/>
    <property type="project" value="InterPro"/>
</dbReference>
<evidence type="ECO:0000256" key="4">
    <source>
        <dbReference type="ARBA" id="ARBA00022989"/>
    </source>
</evidence>
<dbReference type="SUPFAM" id="SSF103473">
    <property type="entry name" value="MFS general substrate transporter"/>
    <property type="match status" value="1"/>
</dbReference>
<evidence type="ECO:0000256" key="2">
    <source>
        <dbReference type="ARBA" id="ARBA00022448"/>
    </source>
</evidence>
<dbReference type="PROSITE" id="PS50850">
    <property type="entry name" value="MFS"/>
    <property type="match status" value="1"/>
</dbReference>
<keyword evidence="4 6" id="KW-1133">Transmembrane helix</keyword>
<keyword evidence="3 6" id="KW-0812">Transmembrane</keyword>
<organism evidence="8 9">
    <name type="scientific">Novosphingobium umbonatum</name>
    <dbReference type="NCBI Taxonomy" id="1908524"/>
    <lineage>
        <taxon>Bacteria</taxon>
        <taxon>Pseudomonadati</taxon>
        <taxon>Pseudomonadota</taxon>
        <taxon>Alphaproteobacteria</taxon>
        <taxon>Sphingomonadales</taxon>
        <taxon>Sphingomonadaceae</taxon>
        <taxon>Novosphingobium</taxon>
    </lineage>
</organism>
<protein>
    <submittedName>
        <fullName evidence="8">MFS transporter</fullName>
    </submittedName>
</protein>
<dbReference type="PANTHER" id="PTHR23505:SF79">
    <property type="entry name" value="PROTEIN SPINSTER"/>
    <property type="match status" value="1"/>
</dbReference>
<feature type="transmembrane region" description="Helical" evidence="6">
    <location>
        <begin position="431"/>
        <end position="450"/>
    </location>
</feature>
<dbReference type="InterPro" id="IPR044770">
    <property type="entry name" value="MFS_spinster-like"/>
</dbReference>
<name>A0A3S2VVU0_9SPHN</name>
<feature type="transmembrane region" description="Helical" evidence="6">
    <location>
        <begin position="338"/>
        <end position="355"/>
    </location>
</feature>
<keyword evidence="5 6" id="KW-0472">Membrane</keyword>
<dbReference type="InterPro" id="IPR036259">
    <property type="entry name" value="MFS_trans_sf"/>
</dbReference>
<keyword evidence="2" id="KW-0813">Transport</keyword>
<feature type="transmembrane region" description="Helical" evidence="6">
    <location>
        <begin position="401"/>
        <end position="419"/>
    </location>
</feature>
<evidence type="ECO:0000256" key="6">
    <source>
        <dbReference type="SAM" id="Phobius"/>
    </source>
</evidence>
<gene>
    <name evidence="8" type="ORF">EOE18_03840</name>
</gene>
<dbReference type="EMBL" id="SACO01000002">
    <property type="protein sequence ID" value="RVU07092.1"/>
    <property type="molecule type" value="Genomic_DNA"/>
</dbReference>
<feature type="transmembrane region" description="Helical" evidence="6">
    <location>
        <begin position="217"/>
        <end position="236"/>
    </location>
</feature>
<feature type="domain" description="Major facilitator superfamily (MFS) profile" evidence="7">
    <location>
        <begin position="48"/>
        <end position="454"/>
    </location>
</feature>
<comment type="caution">
    <text evidence="8">The sequence shown here is derived from an EMBL/GenBank/DDBJ whole genome shotgun (WGS) entry which is preliminary data.</text>
</comment>
<dbReference type="GO" id="GO:0016020">
    <property type="term" value="C:membrane"/>
    <property type="evidence" value="ECO:0007669"/>
    <property type="project" value="UniProtKB-SubCell"/>
</dbReference>
<sequence length="469" mass="50214">MATTMAGGPADMAPQGSAHAADRAAEASPLPHAGDDAPWPSTGTAYYALAVIIFATFLNFFDSAAFGLLIEQIRAEFHLSNTAIGLLQGPVNVVFYMVVMLPLSRMSDIYPRKYVLAIGALLIALLNAAGGFTATFMALAFTRMLVGAGGGAHAPGSYSLLADFFPPEKRRWPFALLQLGFIGGGTLGLVLAGQMLALAMGWPESDFLDVHLHGWKYVLMMLALPGVVACGLLLLVKEPPRRGVIAAGKPLPIRDVMAEIWRRRAVYGPLFLGLGFSAAHAMALPAWMVPFYKRTYGWSEMEIATRAPMFMLAGQLAGLLVGPMLLKLLSRRYRDANVRAVTICFTAVVPLAIFGPMMPNGWLALTCSMLSGMLGIASAVPQNLTIQEITPNQMRGQVTGLYLMMFTAVGAVGPFMIGIMTDHVFGNDGDVWKALALSGLLLNPAAAYIMSRAIRPYADALALLDKEKS</sequence>
<feature type="transmembrane region" description="Helical" evidence="6">
    <location>
        <begin position="307"/>
        <end position="326"/>
    </location>
</feature>
<feature type="transmembrane region" description="Helical" evidence="6">
    <location>
        <begin position="266"/>
        <end position="287"/>
    </location>
</feature>
<proteinExistence type="predicted"/>
<dbReference type="RefSeq" id="WP_127706387.1">
    <property type="nucleotide sequence ID" value="NZ_SACO01000002.1"/>
</dbReference>
<evidence type="ECO:0000256" key="1">
    <source>
        <dbReference type="ARBA" id="ARBA00004141"/>
    </source>
</evidence>
<dbReference type="Pfam" id="PF07690">
    <property type="entry name" value="MFS_1"/>
    <property type="match status" value="1"/>
</dbReference>
<evidence type="ECO:0000259" key="7">
    <source>
        <dbReference type="PROSITE" id="PS50850"/>
    </source>
</evidence>
<accession>A0A3S2VVU0</accession>
<feature type="transmembrane region" description="Helical" evidence="6">
    <location>
        <begin position="174"/>
        <end position="197"/>
    </location>
</feature>
<dbReference type="OrthoDB" id="7187764at2"/>
<feature type="transmembrane region" description="Helical" evidence="6">
    <location>
        <begin position="82"/>
        <end position="103"/>
    </location>
</feature>
<dbReference type="Proteomes" id="UP000282837">
    <property type="component" value="Unassembled WGS sequence"/>
</dbReference>
<dbReference type="Gene3D" id="1.20.1250.20">
    <property type="entry name" value="MFS general substrate transporter like domains"/>
    <property type="match status" value="1"/>
</dbReference>
<dbReference type="InterPro" id="IPR011701">
    <property type="entry name" value="MFS"/>
</dbReference>
<feature type="transmembrane region" description="Helical" evidence="6">
    <location>
        <begin position="115"/>
        <end position="141"/>
    </location>
</feature>
<keyword evidence="9" id="KW-1185">Reference proteome</keyword>
<evidence type="ECO:0000313" key="9">
    <source>
        <dbReference type="Proteomes" id="UP000282837"/>
    </source>
</evidence>